<protein>
    <submittedName>
        <fullName evidence="3">Uncharacterized protein LOC125178834</fullName>
    </submittedName>
</protein>
<feature type="region of interest" description="Disordered" evidence="1">
    <location>
        <begin position="424"/>
        <end position="452"/>
    </location>
</feature>
<gene>
    <name evidence="3" type="primary">LOC125178834</name>
</gene>
<accession>A0A979FQV6</accession>
<organism evidence="2 3">
    <name type="scientific">Hyalella azteca</name>
    <name type="common">Amphipod</name>
    <dbReference type="NCBI Taxonomy" id="294128"/>
    <lineage>
        <taxon>Eukaryota</taxon>
        <taxon>Metazoa</taxon>
        <taxon>Ecdysozoa</taxon>
        <taxon>Arthropoda</taxon>
        <taxon>Crustacea</taxon>
        <taxon>Multicrustacea</taxon>
        <taxon>Malacostraca</taxon>
        <taxon>Eumalacostraca</taxon>
        <taxon>Peracarida</taxon>
        <taxon>Amphipoda</taxon>
        <taxon>Senticaudata</taxon>
        <taxon>Talitrida</taxon>
        <taxon>Talitroidea</taxon>
        <taxon>Hyalellidae</taxon>
        <taxon>Hyalella</taxon>
    </lineage>
</organism>
<dbReference type="GeneID" id="125178834"/>
<dbReference type="OrthoDB" id="2386367at2759"/>
<proteinExistence type="predicted"/>
<dbReference type="AlphaFoldDB" id="A0A979FQV6"/>
<keyword evidence="2" id="KW-1185">Reference proteome</keyword>
<name>A0A979FQV6_HYAAZ</name>
<evidence type="ECO:0000256" key="1">
    <source>
        <dbReference type="SAM" id="MobiDB-lite"/>
    </source>
</evidence>
<feature type="region of interest" description="Disordered" evidence="1">
    <location>
        <begin position="484"/>
        <end position="504"/>
    </location>
</feature>
<sequence length="737" mass="81855">MQEYYYELVETMKRKIHSFITITDADVANPSEARSFKKRLNDGHMRTSNLIHEVKNVPADQLAKKISNSVTALGIDGCAEAIQSISKQGEYFAFLRVVSHNLLGTRTWGHLLQPVETYLLDFKDDIQQDINDVTGKIIEQMQTNISNIAAKIKEYYQSKMRSMIFQLLQAEINFGHAFIMNMTKKMKRSNTTQDLSRKLREGVSDDDTFKISSDANNVWRHGKYLIFLQIISNETLYTPSPSQLITPLNEAATYLKESQGWYEFLTNLYEKLSTYNVQKNRIKYNVANIADWGQNNKQQGISITRHNFKQFMENMRTFNVMGYNKIKNIEADDIRVEDLRQVASLTLNKFHVSCQSNKLTIKGGYIRLSEAIVEIGNCKRNTTEIFALNKIFIDKNLNKIGEKLKLVMIAPTWEVIGRRTINLSGADAPPHNPPKASDGEGDGGRGADGRPGLPGGPAGSFFGVGTTFLNGNRLNIVANGGHGGLGQDGGNGGPGSDGDSPSSDMKYYNSYDNNYFCDSLCFGSGECHGTSLNDFQLCYLGVTAKGFYCKVYGFVRVPTLFYNDEMFEIDIHGKDGTPGGDGGDGGRNGYGGKSGDVMLITLGNDAGISSFNNNGSDGTMGKGGEGGAGGREGYSIYLECLRQYALFFRAKDKFIELVHRGDRGYAQSGNGGINGANRANIQNPEPSAIISFKAKIINNYKSYARENLDVDVGGRIWKNDIMKFIRELDTNRDIKHM</sequence>
<dbReference type="RefSeq" id="XP_047739483.1">
    <property type="nucleotide sequence ID" value="XM_047883527.1"/>
</dbReference>
<evidence type="ECO:0000313" key="3">
    <source>
        <dbReference type="RefSeq" id="XP_047739483.1"/>
    </source>
</evidence>
<dbReference type="Proteomes" id="UP000694843">
    <property type="component" value="Unplaced"/>
</dbReference>
<reference evidence="3" key="1">
    <citation type="submission" date="2025-08" db="UniProtKB">
        <authorList>
            <consortium name="RefSeq"/>
        </authorList>
    </citation>
    <scope>IDENTIFICATION</scope>
</reference>
<dbReference type="KEGG" id="hazt:125178834"/>
<feature type="compositionally biased region" description="Gly residues" evidence="1">
    <location>
        <begin position="484"/>
        <end position="496"/>
    </location>
</feature>
<evidence type="ECO:0000313" key="2">
    <source>
        <dbReference type="Proteomes" id="UP000694843"/>
    </source>
</evidence>